<evidence type="ECO:0000256" key="8">
    <source>
        <dbReference type="ARBA" id="ARBA00022692"/>
    </source>
</evidence>
<dbReference type="Gene3D" id="2.130.10.10">
    <property type="entry name" value="YVTN repeat-like/Quinoprotein amine dehydrogenase"/>
    <property type="match status" value="2"/>
</dbReference>
<keyword evidence="7" id="KW-0853">WD repeat</keyword>
<feature type="transmembrane region" description="Helical" evidence="20">
    <location>
        <begin position="587"/>
        <end position="606"/>
    </location>
</feature>
<evidence type="ECO:0000259" key="21">
    <source>
        <dbReference type="PROSITE" id="PS50156"/>
    </source>
</evidence>
<dbReference type="GO" id="GO:0012507">
    <property type="term" value="C:ER to Golgi transport vesicle membrane"/>
    <property type="evidence" value="ECO:0007669"/>
    <property type="project" value="UniProtKB-SubCell"/>
</dbReference>
<evidence type="ECO:0000256" key="6">
    <source>
        <dbReference type="ARBA" id="ARBA00022548"/>
    </source>
</evidence>
<dbReference type="STRING" id="37546.A0A1B0FD13"/>
<evidence type="ECO:0000256" key="13">
    <source>
        <dbReference type="ARBA" id="ARBA00023098"/>
    </source>
</evidence>
<dbReference type="GO" id="GO:0005789">
    <property type="term" value="C:endoplasmic reticulum membrane"/>
    <property type="evidence" value="ECO:0007669"/>
    <property type="project" value="UniProtKB-SubCell"/>
</dbReference>
<dbReference type="Pfam" id="PF24017">
    <property type="entry name" value="Beta-prop_SCAP"/>
    <property type="match status" value="1"/>
</dbReference>
<dbReference type="SUPFAM" id="SSF48403">
    <property type="entry name" value="Ankyrin repeat"/>
    <property type="match status" value="1"/>
</dbReference>
<feature type="transmembrane region" description="Helical" evidence="20">
    <location>
        <begin position="725"/>
        <end position="749"/>
    </location>
</feature>
<dbReference type="Gene3D" id="1.20.1640.10">
    <property type="entry name" value="Multidrug efflux transporter AcrB transmembrane domain"/>
    <property type="match status" value="1"/>
</dbReference>
<name>A0A1B0FD13_GLOMM</name>
<keyword evidence="17" id="KW-0325">Glycoprotein</keyword>
<dbReference type="PANTHER" id="PTHR46378:SF1">
    <property type="entry name" value="STEROL REGULATORY ELEMENT-BINDING PROTEIN CLEAVAGE-ACTIVATING PROTEIN"/>
    <property type="match status" value="1"/>
</dbReference>
<dbReference type="GO" id="GO:0008203">
    <property type="term" value="P:cholesterol metabolic process"/>
    <property type="evidence" value="ECO:0007669"/>
    <property type="project" value="UniProtKB-KW"/>
</dbReference>
<keyword evidence="6" id="KW-0153">Cholesterol metabolism</keyword>
<evidence type="ECO:0000256" key="10">
    <source>
        <dbReference type="ARBA" id="ARBA00022824"/>
    </source>
</evidence>
<keyword evidence="18" id="KW-0753">Steroid metabolism</keyword>
<evidence type="ECO:0000256" key="1">
    <source>
        <dbReference type="ARBA" id="ARBA00004477"/>
    </source>
</evidence>
<evidence type="ECO:0000256" key="20">
    <source>
        <dbReference type="SAM" id="Phobius"/>
    </source>
</evidence>
<keyword evidence="9" id="KW-0677">Repeat</keyword>
<keyword evidence="23" id="KW-1185">Reference proteome</keyword>
<evidence type="ECO:0000256" key="14">
    <source>
        <dbReference type="ARBA" id="ARBA00023121"/>
    </source>
</evidence>
<accession>A0A1B0FD13</accession>
<evidence type="ECO:0000256" key="2">
    <source>
        <dbReference type="ARBA" id="ARBA00004557"/>
    </source>
</evidence>
<feature type="transmembrane region" description="Helical" evidence="20">
    <location>
        <begin position="618"/>
        <end position="647"/>
    </location>
</feature>
<dbReference type="InterPro" id="IPR015943">
    <property type="entry name" value="WD40/YVTN_repeat-like_dom_sf"/>
</dbReference>
<evidence type="ECO:0000256" key="3">
    <source>
        <dbReference type="ARBA" id="ARBA00004653"/>
    </source>
</evidence>
<dbReference type="SUPFAM" id="SSF50978">
    <property type="entry name" value="WD40 repeat-like"/>
    <property type="match status" value="1"/>
</dbReference>
<comment type="similarity">
    <text evidence="4">Belongs to the WD repeat SCAP family.</text>
</comment>
<dbReference type="Pfam" id="PF24006">
    <property type="entry name" value="SCAP_N"/>
    <property type="match status" value="2"/>
</dbReference>
<dbReference type="VEuPathDB" id="VectorBase:GMOY001471"/>
<keyword evidence="14" id="KW-0446">Lipid-binding</keyword>
<dbReference type="GO" id="GO:0032933">
    <property type="term" value="P:SREBP signaling pathway"/>
    <property type="evidence" value="ECO:0007669"/>
    <property type="project" value="InterPro"/>
</dbReference>
<comment type="function">
    <text evidence="19">Escort protein required for cholesterol as well as lipid homeostasis. Regulates export of the SCAP-SREBP complex from the endoplasmic reticulum to the Golgi upon low cholesterol, thereby regulating the processing of sterol regulatory element-binding proteins (SREBPs) SREBF1/SREBP1 and SREBF2/SREBP2. At high sterol concentrations, formation of a ternary complex with INSIG (INSIG1 or INSIG2) leads to mask the ER export signal in SCAP, promoting retention of the complex in the endoplasmic reticulum. Low sterol concentrations trigger release of INSIG, a conformational change in the SSD domain of SCAP, unmasking of the ER export signal, promoting recruitment into COPII-coated vesicles and transport of the SCAP-SREBP to the Golgi: in the Golgi, SREBPs are then processed, releasing the transcription factor fragment of SREBPs from the membrane, its import into the nucleus and up-regulation of LDLR, INSIG1 and the mevalonate pathway. Binds cholesterol via its SSD domain.</text>
</comment>
<dbReference type="InterPro" id="IPR036322">
    <property type="entry name" value="WD40_repeat_dom_sf"/>
</dbReference>
<organism evidence="22 23">
    <name type="scientific">Glossina morsitans morsitans</name>
    <name type="common">Savannah tsetse fly</name>
    <dbReference type="NCBI Taxonomy" id="37546"/>
    <lineage>
        <taxon>Eukaryota</taxon>
        <taxon>Metazoa</taxon>
        <taxon>Ecdysozoa</taxon>
        <taxon>Arthropoda</taxon>
        <taxon>Hexapoda</taxon>
        <taxon>Insecta</taxon>
        <taxon>Pterygota</taxon>
        <taxon>Neoptera</taxon>
        <taxon>Endopterygota</taxon>
        <taxon>Diptera</taxon>
        <taxon>Brachycera</taxon>
        <taxon>Muscomorpha</taxon>
        <taxon>Hippoboscoidea</taxon>
        <taxon>Glossinidae</taxon>
        <taxon>Glossina</taxon>
    </lineage>
</organism>
<dbReference type="Pfam" id="PF00400">
    <property type="entry name" value="WD40"/>
    <property type="match status" value="1"/>
</dbReference>
<dbReference type="InterPro" id="IPR057041">
    <property type="entry name" value="SCAP_N"/>
</dbReference>
<dbReference type="SUPFAM" id="SSF82866">
    <property type="entry name" value="Multidrug efflux transporter AcrB transmembrane domain"/>
    <property type="match status" value="1"/>
</dbReference>
<keyword evidence="10" id="KW-0256">Endoplasmic reticulum</keyword>
<keyword evidence="15 20" id="KW-0472">Membrane</keyword>
<keyword evidence="12" id="KW-0333">Golgi apparatus</keyword>
<keyword evidence="13" id="KW-0443">Lipid metabolism</keyword>
<dbReference type="Gene3D" id="1.25.40.20">
    <property type="entry name" value="Ankyrin repeat-containing domain"/>
    <property type="match status" value="1"/>
</dbReference>
<evidence type="ECO:0000256" key="12">
    <source>
        <dbReference type="ARBA" id="ARBA00023034"/>
    </source>
</evidence>
<comment type="subcellular location">
    <subcellularLocation>
        <location evidence="2">Cytoplasmic vesicle</location>
        <location evidence="2">COPII-coated vesicle membrane</location>
        <topology evidence="2">Multi-pass membrane protein</topology>
    </subcellularLocation>
    <subcellularLocation>
        <location evidence="1">Endoplasmic reticulum membrane</location>
        <topology evidence="1">Multi-pass membrane protein</topology>
    </subcellularLocation>
    <subcellularLocation>
        <location evidence="3">Golgi apparatus membrane</location>
        <topology evidence="3">Multi-pass membrane protein</topology>
    </subcellularLocation>
</comment>
<dbReference type="GO" id="GO:0032934">
    <property type="term" value="F:sterol binding"/>
    <property type="evidence" value="ECO:0007669"/>
    <property type="project" value="InterPro"/>
</dbReference>
<dbReference type="PANTHER" id="PTHR46378">
    <property type="entry name" value="STEROL REGULATORY ELEMENT-BINDING PROTEIN CLEAVAGE-ACTIVATING PROTEIN"/>
    <property type="match status" value="1"/>
</dbReference>
<feature type="transmembrane region" description="Helical" evidence="20">
    <location>
        <begin position="883"/>
        <end position="901"/>
    </location>
</feature>
<protein>
    <recommendedName>
        <fullName evidence="5">Sterol regulatory element-binding protein cleavage-activating protein</fullName>
    </recommendedName>
</protein>
<evidence type="ECO:0000256" key="17">
    <source>
        <dbReference type="ARBA" id="ARBA00023180"/>
    </source>
</evidence>
<evidence type="ECO:0000256" key="16">
    <source>
        <dbReference type="ARBA" id="ARBA00023166"/>
    </source>
</evidence>
<dbReference type="PROSITE" id="PS50156">
    <property type="entry name" value="SSD"/>
    <property type="match status" value="1"/>
</dbReference>
<reference evidence="22" key="1">
    <citation type="submission" date="2020-05" db="UniProtKB">
        <authorList>
            <consortium name="EnsemblMetazoa"/>
        </authorList>
    </citation>
    <scope>IDENTIFICATION</scope>
    <source>
        <strain evidence="22">Yale</strain>
    </source>
</reference>
<keyword evidence="8 20" id="KW-0812">Transmembrane</keyword>
<evidence type="ECO:0000256" key="18">
    <source>
        <dbReference type="ARBA" id="ARBA00023221"/>
    </source>
</evidence>
<dbReference type="GO" id="GO:0000139">
    <property type="term" value="C:Golgi membrane"/>
    <property type="evidence" value="ECO:0007669"/>
    <property type="project" value="UniProtKB-SubCell"/>
</dbReference>
<evidence type="ECO:0000256" key="7">
    <source>
        <dbReference type="ARBA" id="ARBA00022574"/>
    </source>
</evidence>
<dbReference type="InterPro" id="IPR000731">
    <property type="entry name" value="SSD"/>
</dbReference>
<dbReference type="EMBL" id="CCAG010008998">
    <property type="status" value="NOT_ANNOTATED_CDS"/>
    <property type="molecule type" value="Genomic_DNA"/>
</dbReference>
<dbReference type="SMART" id="SM00320">
    <property type="entry name" value="WD40"/>
    <property type="match status" value="5"/>
</dbReference>
<evidence type="ECO:0000256" key="11">
    <source>
        <dbReference type="ARBA" id="ARBA00022989"/>
    </source>
</evidence>
<feature type="transmembrane region" description="Helical" evidence="20">
    <location>
        <begin position="1101"/>
        <end position="1126"/>
    </location>
</feature>
<dbReference type="Proteomes" id="UP000092444">
    <property type="component" value="Unassembled WGS sequence"/>
</dbReference>
<dbReference type="Pfam" id="PF12349">
    <property type="entry name" value="Sterol-sensing"/>
    <property type="match status" value="1"/>
</dbReference>
<dbReference type="PhylomeDB" id="A0A1B0FD13"/>
<feature type="transmembrane region" description="Helical" evidence="20">
    <location>
        <begin position="653"/>
        <end position="674"/>
    </location>
</feature>
<evidence type="ECO:0000313" key="22">
    <source>
        <dbReference type="EnsemblMetazoa" id="GMOY001471-PA"/>
    </source>
</evidence>
<dbReference type="EnsemblMetazoa" id="GMOY001471-RA">
    <property type="protein sequence ID" value="GMOY001471-PA"/>
    <property type="gene ID" value="GMOY001471"/>
</dbReference>
<dbReference type="InterPro" id="IPR001680">
    <property type="entry name" value="WD40_rpt"/>
</dbReference>
<dbReference type="GO" id="GO:0045540">
    <property type="term" value="P:regulation of cholesterol biosynthetic process"/>
    <property type="evidence" value="ECO:0007669"/>
    <property type="project" value="TreeGrafter"/>
</dbReference>
<dbReference type="InterPro" id="IPR036770">
    <property type="entry name" value="Ankyrin_rpt-contain_sf"/>
</dbReference>
<feature type="domain" description="SSD" evidence="21">
    <location>
        <begin position="589"/>
        <end position="747"/>
    </location>
</feature>
<dbReference type="InterPro" id="IPR057042">
    <property type="entry name" value="Beta-prop_SCAP"/>
</dbReference>
<proteinExistence type="inferred from homology"/>
<evidence type="ECO:0000256" key="9">
    <source>
        <dbReference type="ARBA" id="ARBA00022737"/>
    </source>
</evidence>
<evidence type="ECO:0000256" key="15">
    <source>
        <dbReference type="ARBA" id="ARBA00023136"/>
    </source>
</evidence>
<dbReference type="InterPro" id="IPR030225">
    <property type="entry name" value="SCAP"/>
</dbReference>
<feature type="transmembrane region" description="Helical" evidence="20">
    <location>
        <begin position="32"/>
        <end position="52"/>
    </location>
</feature>
<evidence type="ECO:0000256" key="19">
    <source>
        <dbReference type="ARBA" id="ARBA00045958"/>
    </source>
</evidence>
<dbReference type="GO" id="GO:0032936">
    <property type="term" value="C:SREBP-SCAP complex"/>
    <property type="evidence" value="ECO:0007669"/>
    <property type="project" value="TreeGrafter"/>
</dbReference>
<evidence type="ECO:0000256" key="5">
    <source>
        <dbReference type="ARBA" id="ARBA00019541"/>
    </source>
</evidence>
<evidence type="ECO:0000256" key="4">
    <source>
        <dbReference type="ARBA" id="ARBA00007410"/>
    </source>
</evidence>
<feature type="transmembrane region" description="Helical" evidence="20">
    <location>
        <begin position="701"/>
        <end position="719"/>
    </location>
</feature>
<keyword evidence="16" id="KW-1207">Sterol metabolism</keyword>
<keyword evidence="11 20" id="KW-1133">Transmembrane helix</keyword>
<evidence type="ECO:0000313" key="23">
    <source>
        <dbReference type="Proteomes" id="UP000092444"/>
    </source>
</evidence>
<sequence>MPASIQKSKQSSGLPSAVSHIYYKHGLFLSSYPTCATSIAIVAILFSCYPLINIPLPGTIPTKIVLPFEGKYSLYDGERSVNSNYNYSMVKNLFITNNASMYEPHFPWAQSSPILYVQQITLRASILPWIDEMQLMDAFRAPLYEVFKLLEIVRNHESVENQRTLDKICLRVDSAKRSQHEQLFPEYGCLVLSPANLWAQNLQNFTGDTNILNTIFQYHLSCKAVPFYGLHTAHTAAPSNATSASGSGVMPGGGNDTVGSPYVFRKKSDALEVLRKHKDARLKEFISEDEAVKYAKTGYEVVQNEYNESSDCERVKNVIWDKPRYLLSSGDTPTTLEEDYRYNAMHICAISKKSQVADLILKTAYDPKFVDLVTDYYLNMPEKESSEASLHLAAKYGRVEMVEVLTSYTECKLTKNSEDLLPKQIICPRVNNLNADVLEQIEMLSGERFYVPVLRSNDGCTPAEIDQPFSSGVLHGVLLTGRDFIGEIKKLFAIGENLQKSKVSTAEMLFGLPMQDTGFRRYPLRSRSRIIQYAITLFLKQNDHEYFQSLKEKLFEYYPPLQKVSTSSPSQDKSSITYIFYPGEFKMWEFLPLTTAFVLLFTYVYFSVRKIDIIRSRLLLALCAAITVFGSLVMSLGLCFFFGLTLSLQSKDVFPYLVILLGLENCLVITRSVVSTDETFDVKIRVAQALSKEGWHISKTLLTEITILTIGLATFVPVIQEFCIFAIVGLLSDYMLQMLLFSTILAMNIKRPEYSKEAKHLPKMMMSFTVSPTSSPINGYGSLGNNGRVDFRFFGNFANSMGNGGACGGSGFSSSNFVHGGFHRSQSHPKLAFGDFNNPSGGTDMPKRSSITLSANGGMCAANNHDRIPKRLRIVNFWARTRFFQRAFMVWMSVWICYIVYNSGYLETLFVLDNNRTTTFGGEEFQRNWEAGRGAVSSFINNVQTVLHAKPMESHAFNGQSTTNNDQDKASGRLRSNGYAERFAEGHVNETEAELKRLFYPDYELNYFLSNFHWSTIMKQYNMSLRGHYITILPTIKLSHVINPEQALLIRNPNEKVVQNFQWKALAAALDPLDFNDDDNRESPIIMLGGTPLFPKSPMEIFFAITLCCISVFVLCYTMVVFYRCICTRNYAEWRSSWNECSEFSTNTEQILEGVPSQIAGHKHRIECLVSDGTNIISCCLKGQIKVWDSRSGENVTTINRGDMQVVTYREDGDAMVRKLNSSPVWCLDCFDNLIAVGCANGRIEFWEIPGGILKCTYHESSKRHQGITHIHLSGDRVIVARLCGRLDFYRLETYYKGKQIDWSFTSAYRRTHVRTNSTGSISIMHQQQQQQQQQPQQYLASQTKEEMKCTLQSVRLAHQQPITCMEVVNGMVFTGSQDHTLKVYTLNNSDIEYTLHGHCGPITCLFVDRWQPGTGGSGSQDGLLCVWDLHTGTCMYSIQAHDGALSCLACAPSYVISLGTDERVCVWERFQGNLLTTINISNAYSNLLMLTPSLLVTSKMGSLIVWDVRTGEPAREVKLDFANMQLCPKIMMLASDSVVCDYGNEIRVVRFPIVADKCN</sequence>
<dbReference type="InterPro" id="IPR053958">
    <property type="entry name" value="HMGCR/SNAP/NPC1-like_SSD"/>
</dbReference>